<sequence>MSHNDYAREAPTKPAAVAVHVGDSDDTLTSDDVRVGAWDAEIFGCFQHLVPNCLMVTFLPCVAVAQVTHRINLFPYTHVLLAYAAIWGSYFVLSFVLVGAVSAILARLVSLAVLCLALGFSWYLRATVRQRFQLPGSAVEDFLLSLCCSCCSMAQMATHVKSYTPGSCAFGPPDTLPAYH</sequence>
<proteinExistence type="predicted"/>
<keyword evidence="1" id="KW-0812">Transmembrane</keyword>
<gene>
    <name evidence="2" type="ORF">P43SY_005130</name>
</gene>
<accession>A0AAD5LBX1</accession>
<evidence type="ECO:0000313" key="2">
    <source>
        <dbReference type="EMBL" id="KAJ0395700.1"/>
    </source>
</evidence>
<protein>
    <recommendedName>
        <fullName evidence="4">Transmembrane protein</fullName>
    </recommendedName>
</protein>
<dbReference type="PANTHER" id="PTHR15907">
    <property type="entry name" value="DUF614 FAMILY PROTEIN-RELATED"/>
    <property type="match status" value="1"/>
</dbReference>
<organism evidence="2 3">
    <name type="scientific">Pythium insidiosum</name>
    <name type="common">Pythiosis disease agent</name>
    <dbReference type="NCBI Taxonomy" id="114742"/>
    <lineage>
        <taxon>Eukaryota</taxon>
        <taxon>Sar</taxon>
        <taxon>Stramenopiles</taxon>
        <taxon>Oomycota</taxon>
        <taxon>Peronosporomycetes</taxon>
        <taxon>Pythiales</taxon>
        <taxon>Pythiaceae</taxon>
        <taxon>Pythium</taxon>
    </lineage>
</organism>
<keyword evidence="1" id="KW-0472">Membrane</keyword>
<dbReference type="NCBIfam" id="TIGR01571">
    <property type="entry name" value="A_thal_Cys_rich"/>
    <property type="match status" value="1"/>
</dbReference>
<dbReference type="InterPro" id="IPR006461">
    <property type="entry name" value="PLAC_motif_containing"/>
</dbReference>
<evidence type="ECO:0000256" key="1">
    <source>
        <dbReference type="SAM" id="Phobius"/>
    </source>
</evidence>
<comment type="caution">
    <text evidence="2">The sequence shown here is derived from an EMBL/GenBank/DDBJ whole genome shotgun (WGS) entry which is preliminary data.</text>
</comment>
<feature type="transmembrane region" description="Helical" evidence="1">
    <location>
        <begin position="104"/>
        <end position="124"/>
    </location>
</feature>
<keyword evidence="3" id="KW-1185">Reference proteome</keyword>
<dbReference type="Proteomes" id="UP001209570">
    <property type="component" value="Unassembled WGS sequence"/>
</dbReference>
<keyword evidence="1" id="KW-1133">Transmembrane helix</keyword>
<dbReference type="Pfam" id="PF04749">
    <property type="entry name" value="PLAC8"/>
    <property type="match status" value="1"/>
</dbReference>
<evidence type="ECO:0008006" key="4">
    <source>
        <dbReference type="Google" id="ProtNLM"/>
    </source>
</evidence>
<evidence type="ECO:0000313" key="3">
    <source>
        <dbReference type="Proteomes" id="UP001209570"/>
    </source>
</evidence>
<feature type="transmembrane region" description="Helical" evidence="1">
    <location>
        <begin position="80"/>
        <end position="98"/>
    </location>
</feature>
<dbReference type="EMBL" id="JAKCXM010000329">
    <property type="protein sequence ID" value="KAJ0395700.1"/>
    <property type="molecule type" value="Genomic_DNA"/>
</dbReference>
<reference evidence="2" key="1">
    <citation type="submission" date="2021-12" db="EMBL/GenBank/DDBJ databases">
        <title>Prjna785345.</title>
        <authorList>
            <person name="Rujirawat T."/>
            <person name="Krajaejun T."/>
        </authorList>
    </citation>
    <scope>NUCLEOTIDE SEQUENCE</scope>
    <source>
        <strain evidence="2">Pi057C3</strain>
    </source>
</reference>
<dbReference type="AlphaFoldDB" id="A0AAD5LBX1"/>
<name>A0AAD5LBX1_PYTIN</name>